<accession>C7R3E1</accession>
<protein>
    <recommendedName>
        <fullName evidence="5">tRNA pseudouridine synthase B</fullName>
        <ecNumber evidence="5">5.4.99.25</ecNumber>
    </recommendedName>
    <alternativeName>
        <fullName evidence="5">tRNA pseudouridine(55) synthase</fullName>
        <shortName evidence="5">Psi55 synthase</shortName>
    </alternativeName>
    <alternativeName>
        <fullName evidence="5">tRNA pseudouridylate synthase</fullName>
    </alternativeName>
    <alternativeName>
        <fullName evidence="5">tRNA-uridine isomerase</fullName>
    </alternativeName>
</protein>
<evidence type="ECO:0000256" key="2">
    <source>
        <dbReference type="ARBA" id="ARBA00005642"/>
    </source>
</evidence>
<dbReference type="NCBIfam" id="TIGR00431">
    <property type="entry name" value="TruB"/>
    <property type="match status" value="1"/>
</dbReference>
<dbReference type="KEGG" id="jde:Jden_1021"/>
<evidence type="ECO:0000313" key="10">
    <source>
        <dbReference type="Proteomes" id="UP000000628"/>
    </source>
</evidence>
<comment type="function">
    <text evidence="5">Responsible for synthesis of pseudouridine from uracil-55 in the psi GC loop of transfer RNAs.</text>
</comment>
<dbReference type="STRING" id="471856.Jden_1021"/>
<dbReference type="AlphaFoldDB" id="C7R3E1"/>
<feature type="active site" description="Nucleophile" evidence="5">
    <location>
        <position position="68"/>
    </location>
</feature>
<dbReference type="GO" id="GO:0031119">
    <property type="term" value="P:tRNA pseudouridine synthesis"/>
    <property type="evidence" value="ECO:0007669"/>
    <property type="project" value="UniProtKB-UniRule"/>
</dbReference>
<keyword evidence="4 5" id="KW-0413">Isomerase</keyword>
<reference evidence="9 10" key="1">
    <citation type="journal article" date="2009" name="Stand. Genomic Sci.">
        <title>Complete genome sequence of Jonesia denitrificans type strain (Prevot 55134).</title>
        <authorList>
            <person name="Pukall R."/>
            <person name="Gehrich-Schroter G."/>
            <person name="Lapidus A."/>
            <person name="Nolan M."/>
            <person name="Glavina Del Rio T."/>
            <person name="Lucas S."/>
            <person name="Chen F."/>
            <person name="Tice H."/>
            <person name="Pitluck S."/>
            <person name="Cheng J.F."/>
            <person name="Copeland A."/>
            <person name="Saunders E."/>
            <person name="Brettin T."/>
            <person name="Detter J.C."/>
            <person name="Bruce D."/>
            <person name="Goodwin L."/>
            <person name="Pati A."/>
            <person name="Ivanova N."/>
            <person name="Mavromatis K."/>
            <person name="Ovchinnikova G."/>
            <person name="Chen A."/>
            <person name="Palaniappan K."/>
            <person name="Land M."/>
            <person name="Hauser L."/>
            <person name="Chang Y.J."/>
            <person name="Jeffries C.D."/>
            <person name="Chain P."/>
            <person name="Goker M."/>
            <person name="Bristow J."/>
            <person name="Eisen J.A."/>
            <person name="Markowitz V."/>
            <person name="Hugenholtz P."/>
            <person name="Kyrpides N.C."/>
            <person name="Klenk H.P."/>
            <person name="Han C."/>
        </authorList>
    </citation>
    <scope>NUCLEOTIDE SEQUENCE [LARGE SCALE GENOMIC DNA]</scope>
    <source>
        <strain evidence="10">ATCC 14870 / DSM 20603 / BCRC 15368 / CIP 55.134 / JCM 11481 / NBRC 15587 / NCTC 10816 / Prevot 55134</strain>
    </source>
</reference>
<evidence type="ECO:0000256" key="1">
    <source>
        <dbReference type="ARBA" id="ARBA00000385"/>
    </source>
</evidence>
<dbReference type="GO" id="GO:1990481">
    <property type="term" value="P:mRNA pseudouridine synthesis"/>
    <property type="evidence" value="ECO:0007669"/>
    <property type="project" value="TreeGrafter"/>
</dbReference>
<dbReference type="InterPro" id="IPR020103">
    <property type="entry name" value="PsdUridine_synth_cat_dom_sf"/>
</dbReference>
<evidence type="ECO:0000259" key="7">
    <source>
        <dbReference type="Pfam" id="PF01509"/>
    </source>
</evidence>
<feature type="region of interest" description="Disordered" evidence="6">
    <location>
        <begin position="1"/>
        <end position="32"/>
    </location>
</feature>
<dbReference type="Gene3D" id="3.30.2350.10">
    <property type="entry name" value="Pseudouridine synthase"/>
    <property type="match status" value="1"/>
</dbReference>
<name>C7R3E1_JONDD</name>
<gene>
    <name evidence="5" type="primary">truB</name>
    <name evidence="9" type="ordered locus">Jden_1021</name>
</gene>
<evidence type="ECO:0000259" key="8">
    <source>
        <dbReference type="Pfam" id="PF09142"/>
    </source>
</evidence>
<dbReference type="InterPro" id="IPR036974">
    <property type="entry name" value="PUA_sf"/>
</dbReference>
<dbReference type="InterPro" id="IPR014780">
    <property type="entry name" value="tRNA_psdUridine_synth_TruB"/>
</dbReference>
<comment type="similarity">
    <text evidence="2 5">Belongs to the pseudouridine synthase TruB family. Type 1 subfamily.</text>
</comment>
<keyword evidence="3 5" id="KW-0819">tRNA processing</keyword>
<comment type="catalytic activity">
    <reaction evidence="1 5">
        <text>uridine(55) in tRNA = pseudouridine(55) in tRNA</text>
        <dbReference type="Rhea" id="RHEA:42532"/>
        <dbReference type="Rhea" id="RHEA-COMP:10101"/>
        <dbReference type="Rhea" id="RHEA-COMP:10102"/>
        <dbReference type="ChEBI" id="CHEBI:65314"/>
        <dbReference type="ChEBI" id="CHEBI:65315"/>
        <dbReference type="EC" id="5.4.99.25"/>
    </reaction>
</comment>
<keyword evidence="10" id="KW-1185">Reference proteome</keyword>
<dbReference type="eggNOG" id="COG0130">
    <property type="taxonomic scope" value="Bacteria"/>
</dbReference>
<feature type="domain" description="Pseudouridine synthase II N-terminal" evidence="7">
    <location>
        <begin position="53"/>
        <end position="210"/>
    </location>
</feature>
<dbReference type="EMBL" id="CP001706">
    <property type="protein sequence ID" value="ACV08677.1"/>
    <property type="molecule type" value="Genomic_DNA"/>
</dbReference>
<evidence type="ECO:0000256" key="6">
    <source>
        <dbReference type="SAM" id="MobiDB-lite"/>
    </source>
</evidence>
<feature type="domain" description="tRNA pseudouridine synthase II TruB subfamily 2 C-terminal" evidence="8">
    <location>
        <begin position="272"/>
        <end position="324"/>
    </location>
</feature>
<dbReference type="Gene3D" id="2.30.130.10">
    <property type="entry name" value="PUA domain"/>
    <property type="match status" value="1"/>
</dbReference>
<sequence length="333" mass="35187">MNDPREQLQFGHKGSRGKDAQPRQPRRPTAADGIIVVDKPTGMTSHDVVAIMRRLAGTRKVGHAGTLDPMATGLLVVGVGRGTRLLHFLTAADKSYTATVRLGVATVSEDADGDVTDTQPCDHVTREQLQAAAARLTGVIDQVPSAVSAVKIDGRRAYDRVRAGEDVVLPARSVTVSRFDIVDVVDGPPHHGVATKDVLLSVDVSSGTYVRALGRDLAQIVGTVGHLVALRRTRVAEWTLAEARSVPQLQDTDPTVPLDVMDLGSAAERALRVWRVSEAQAGRLAHGQRLTTELSGQYAAVSEAGELVAVVQCGQGVARPVTVFVSGVQGASS</sequence>
<dbReference type="InterPro" id="IPR002501">
    <property type="entry name" value="PsdUridine_synth_N"/>
</dbReference>
<dbReference type="PANTHER" id="PTHR13767">
    <property type="entry name" value="TRNA-PSEUDOURIDINE SYNTHASE"/>
    <property type="match status" value="1"/>
</dbReference>
<dbReference type="HAMAP" id="MF_01080">
    <property type="entry name" value="TruB_bact"/>
    <property type="match status" value="1"/>
</dbReference>
<dbReference type="SUPFAM" id="SSF55120">
    <property type="entry name" value="Pseudouridine synthase"/>
    <property type="match status" value="1"/>
</dbReference>
<evidence type="ECO:0000256" key="4">
    <source>
        <dbReference type="ARBA" id="ARBA00023235"/>
    </source>
</evidence>
<dbReference type="Pfam" id="PF09142">
    <property type="entry name" value="TruB_C"/>
    <property type="match status" value="1"/>
</dbReference>
<dbReference type="EC" id="5.4.99.25" evidence="5"/>
<dbReference type="InterPro" id="IPR015225">
    <property type="entry name" value="tRNA_psdUridine_synth_fam2_C"/>
</dbReference>
<proteinExistence type="inferred from homology"/>
<dbReference type="Proteomes" id="UP000000628">
    <property type="component" value="Chromosome"/>
</dbReference>
<evidence type="ECO:0000313" key="9">
    <source>
        <dbReference type="EMBL" id="ACV08677.1"/>
    </source>
</evidence>
<evidence type="ECO:0000256" key="3">
    <source>
        <dbReference type="ARBA" id="ARBA00022694"/>
    </source>
</evidence>
<evidence type="ECO:0000256" key="5">
    <source>
        <dbReference type="HAMAP-Rule" id="MF_01080"/>
    </source>
</evidence>
<dbReference type="SUPFAM" id="SSF88697">
    <property type="entry name" value="PUA domain-like"/>
    <property type="match status" value="1"/>
</dbReference>
<dbReference type="PANTHER" id="PTHR13767:SF2">
    <property type="entry name" value="PSEUDOURIDYLATE SYNTHASE TRUB1"/>
    <property type="match status" value="1"/>
</dbReference>
<dbReference type="CDD" id="cd02573">
    <property type="entry name" value="PseudoU_synth_EcTruB"/>
    <property type="match status" value="1"/>
</dbReference>
<dbReference type="HOGENOM" id="CLU_032087_0_0_11"/>
<dbReference type="GO" id="GO:0003723">
    <property type="term" value="F:RNA binding"/>
    <property type="evidence" value="ECO:0007669"/>
    <property type="project" value="InterPro"/>
</dbReference>
<dbReference type="RefSeq" id="WP_015771305.1">
    <property type="nucleotide sequence ID" value="NC_013174.1"/>
</dbReference>
<dbReference type="Pfam" id="PF01509">
    <property type="entry name" value="TruB_N"/>
    <property type="match status" value="1"/>
</dbReference>
<dbReference type="GO" id="GO:0160148">
    <property type="term" value="F:tRNA pseudouridine(55) synthase activity"/>
    <property type="evidence" value="ECO:0007669"/>
    <property type="project" value="UniProtKB-EC"/>
</dbReference>
<dbReference type="InterPro" id="IPR015947">
    <property type="entry name" value="PUA-like_sf"/>
</dbReference>
<organism evidence="9 10">
    <name type="scientific">Jonesia denitrificans (strain ATCC 14870 / DSM 20603 / BCRC 15368 / CIP 55.134 / JCM 11481 / NBRC 15587 / NCTC 10816 / Prevot 55134)</name>
    <name type="common">Listeria denitrificans</name>
    <dbReference type="NCBI Taxonomy" id="471856"/>
    <lineage>
        <taxon>Bacteria</taxon>
        <taxon>Bacillati</taxon>
        <taxon>Actinomycetota</taxon>
        <taxon>Actinomycetes</taxon>
        <taxon>Micrococcales</taxon>
        <taxon>Jonesiaceae</taxon>
        <taxon>Jonesia</taxon>
    </lineage>
</organism>